<dbReference type="GO" id="GO:0006508">
    <property type="term" value="P:proteolysis"/>
    <property type="evidence" value="ECO:0007669"/>
    <property type="project" value="InterPro"/>
</dbReference>
<dbReference type="InterPro" id="IPR005074">
    <property type="entry name" value="Peptidase_C39"/>
</dbReference>
<dbReference type="Pfam" id="PF01471">
    <property type="entry name" value="PG_binding_1"/>
    <property type="match status" value="1"/>
</dbReference>
<comment type="caution">
    <text evidence="2">The sequence shown here is derived from an EMBL/GenBank/DDBJ whole genome shotgun (WGS) entry which is preliminary data.</text>
</comment>
<dbReference type="OrthoDB" id="78164at2157"/>
<sequence length="247" mass="27234">MDCKTTNLKKGSKGTAVGELQKYLKACKFYKREIDNKYGDFTVAAVKLLQHAQGNSEDGVFGPKTCAKSDLNMLSTGTSTSQSIKTVNVKELLVYFKKQPDIVTCGPTSLSMAFSYYDVNISIESLRKLCNTNSNGTTPANLINGANKVNSKFVLVEEDYSNFNQIIKHIDNKNPLIIQLQTTKNLGYLGSYGHYVACTGYNKSAKLVKIADPSRTIKWVSLSVIVEAINKRLSLGSIKPIKVLKKK</sequence>
<name>A0A166FAZ5_9EURY</name>
<feature type="domain" description="Peptidase C39" evidence="1">
    <location>
        <begin position="99"/>
        <end position="236"/>
    </location>
</feature>
<reference evidence="2 3" key="1">
    <citation type="submission" date="2016-04" db="EMBL/GenBank/DDBJ databases">
        <title>Genome sequence of Methanobrevibacter filiformis DSM 11501.</title>
        <authorList>
            <person name="Poehlein A."/>
            <person name="Seedorf H."/>
            <person name="Daniel R."/>
        </authorList>
    </citation>
    <scope>NUCLEOTIDE SEQUENCE [LARGE SCALE GENOMIC DNA]</scope>
    <source>
        <strain evidence="2 3">DSM 11501</strain>
    </source>
</reference>
<dbReference type="GO" id="GO:0005524">
    <property type="term" value="F:ATP binding"/>
    <property type="evidence" value="ECO:0007669"/>
    <property type="project" value="InterPro"/>
</dbReference>
<accession>A0A166FAZ5</accession>
<keyword evidence="3" id="KW-1185">Reference proteome</keyword>
<dbReference type="EMBL" id="LWMT01000016">
    <property type="protein sequence ID" value="KZX17484.1"/>
    <property type="molecule type" value="Genomic_DNA"/>
</dbReference>
<gene>
    <name evidence="2" type="ORF">MBFIL_01420</name>
</gene>
<dbReference type="GO" id="GO:0016020">
    <property type="term" value="C:membrane"/>
    <property type="evidence" value="ECO:0007669"/>
    <property type="project" value="InterPro"/>
</dbReference>
<dbReference type="Gene3D" id="1.10.101.10">
    <property type="entry name" value="PGBD-like superfamily/PGBD"/>
    <property type="match status" value="1"/>
</dbReference>
<proteinExistence type="predicted"/>
<dbReference type="InterPro" id="IPR039564">
    <property type="entry name" value="Peptidase_C39-like"/>
</dbReference>
<dbReference type="Pfam" id="PF13529">
    <property type="entry name" value="Peptidase_C39_2"/>
    <property type="match status" value="1"/>
</dbReference>
<evidence type="ECO:0000313" key="2">
    <source>
        <dbReference type="EMBL" id="KZX17484.1"/>
    </source>
</evidence>
<organism evidence="2 3">
    <name type="scientific">Methanobrevibacter filiformis</name>
    <dbReference type="NCBI Taxonomy" id="55758"/>
    <lineage>
        <taxon>Archaea</taxon>
        <taxon>Methanobacteriati</taxon>
        <taxon>Methanobacteriota</taxon>
        <taxon>Methanomada group</taxon>
        <taxon>Methanobacteria</taxon>
        <taxon>Methanobacteriales</taxon>
        <taxon>Methanobacteriaceae</taxon>
        <taxon>Methanobrevibacter</taxon>
    </lineage>
</organism>
<dbReference type="STRING" id="55758.MBFIL_01420"/>
<dbReference type="InterPro" id="IPR036365">
    <property type="entry name" value="PGBD-like_sf"/>
</dbReference>
<dbReference type="RefSeq" id="WP_066970496.1">
    <property type="nucleotide sequence ID" value="NZ_LWMT01000016.1"/>
</dbReference>
<dbReference type="GO" id="GO:0008233">
    <property type="term" value="F:peptidase activity"/>
    <property type="evidence" value="ECO:0007669"/>
    <property type="project" value="InterPro"/>
</dbReference>
<dbReference type="SUPFAM" id="SSF54001">
    <property type="entry name" value="Cysteine proteinases"/>
    <property type="match status" value="1"/>
</dbReference>
<dbReference type="InterPro" id="IPR036366">
    <property type="entry name" value="PGBDSf"/>
</dbReference>
<dbReference type="Gene3D" id="3.90.70.10">
    <property type="entry name" value="Cysteine proteinases"/>
    <property type="match status" value="1"/>
</dbReference>
<evidence type="ECO:0000313" key="3">
    <source>
        <dbReference type="Proteomes" id="UP000077066"/>
    </source>
</evidence>
<dbReference type="PATRIC" id="fig|55758.3.peg.160"/>
<dbReference type="Proteomes" id="UP000077066">
    <property type="component" value="Unassembled WGS sequence"/>
</dbReference>
<dbReference type="InterPro" id="IPR038765">
    <property type="entry name" value="Papain-like_cys_pep_sf"/>
</dbReference>
<dbReference type="AlphaFoldDB" id="A0A166FAZ5"/>
<protein>
    <submittedName>
        <fullName evidence="2">Putative peptidoglycan binding domain protein</fullName>
    </submittedName>
</protein>
<dbReference type="InterPro" id="IPR002477">
    <property type="entry name" value="Peptidoglycan-bd-like"/>
</dbReference>
<dbReference type="PROSITE" id="PS50990">
    <property type="entry name" value="PEPTIDASE_C39"/>
    <property type="match status" value="1"/>
</dbReference>
<evidence type="ECO:0000259" key="1">
    <source>
        <dbReference type="PROSITE" id="PS50990"/>
    </source>
</evidence>
<dbReference type="SUPFAM" id="SSF47090">
    <property type="entry name" value="PGBD-like"/>
    <property type="match status" value="1"/>
</dbReference>